<dbReference type="AlphaFoldDB" id="A0A6A5KLG2"/>
<proteinExistence type="predicted"/>
<dbReference type="Proteomes" id="UP000800040">
    <property type="component" value="Unassembled WGS sequence"/>
</dbReference>
<keyword evidence="3" id="KW-1185">Reference proteome</keyword>
<organism evidence="2 3">
    <name type="scientific">Decorospora gaudefroyi</name>
    <dbReference type="NCBI Taxonomy" id="184978"/>
    <lineage>
        <taxon>Eukaryota</taxon>
        <taxon>Fungi</taxon>
        <taxon>Dikarya</taxon>
        <taxon>Ascomycota</taxon>
        <taxon>Pezizomycotina</taxon>
        <taxon>Dothideomycetes</taxon>
        <taxon>Pleosporomycetidae</taxon>
        <taxon>Pleosporales</taxon>
        <taxon>Pleosporineae</taxon>
        <taxon>Pleosporaceae</taxon>
        <taxon>Decorospora</taxon>
    </lineage>
</organism>
<gene>
    <name evidence="2" type="ORF">BDW02DRAFT_208116</name>
</gene>
<evidence type="ECO:0000313" key="2">
    <source>
        <dbReference type="EMBL" id="KAF1836777.1"/>
    </source>
</evidence>
<dbReference type="EMBL" id="ML975269">
    <property type="protein sequence ID" value="KAF1836777.1"/>
    <property type="molecule type" value="Genomic_DNA"/>
</dbReference>
<feature type="region of interest" description="Disordered" evidence="1">
    <location>
        <begin position="1"/>
        <end position="33"/>
    </location>
</feature>
<evidence type="ECO:0000313" key="3">
    <source>
        <dbReference type="Proteomes" id="UP000800040"/>
    </source>
</evidence>
<evidence type="ECO:0000256" key="1">
    <source>
        <dbReference type="SAM" id="MobiDB-lite"/>
    </source>
</evidence>
<accession>A0A6A5KLG2</accession>
<reference evidence="2" key="1">
    <citation type="submission" date="2020-01" db="EMBL/GenBank/DDBJ databases">
        <authorList>
            <consortium name="DOE Joint Genome Institute"/>
            <person name="Haridas S."/>
            <person name="Albert R."/>
            <person name="Binder M."/>
            <person name="Bloem J."/>
            <person name="Labutti K."/>
            <person name="Salamov A."/>
            <person name="Andreopoulos B."/>
            <person name="Baker S.E."/>
            <person name="Barry K."/>
            <person name="Bills G."/>
            <person name="Bluhm B.H."/>
            <person name="Cannon C."/>
            <person name="Castanera R."/>
            <person name="Culley D.E."/>
            <person name="Daum C."/>
            <person name="Ezra D."/>
            <person name="Gonzalez J.B."/>
            <person name="Henrissat B."/>
            <person name="Kuo A."/>
            <person name="Liang C."/>
            <person name="Lipzen A."/>
            <person name="Lutzoni F."/>
            <person name="Magnuson J."/>
            <person name="Mondo S."/>
            <person name="Nolan M."/>
            <person name="Ohm R."/>
            <person name="Pangilinan J."/>
            <person name="Park H.-J."/>
            <person name="Ramirez L."/>
            <person name="Alfaro M."/>
            <person name="Sun H."/>
            <person name="Tritt A."/>
            <person name="Yoshinaga Y."/>
            <person name="Zwiers L.-H."/>
            <person name="Turgeon B.G."/>
            <person name="Goodwin S.B."/>
            <person name="Spatafora J.W."/>
            <person name="Crous P.W."/>
            <person name="Grigoriev I.V."/>
        </authorList>
    </citation>
    <scope>NUCLEOTIDE SEQUENCE</scope>
    <source>
        <strain evidence="2">P77</strain>
    </source>
</reference>
<sequence>MCTTRFEGMHRAGQQEYHKAGRLSGSGASRRYCSSSSSRSLIVDNSQARPKAMPSMMRLNPNISRIEGPGSLKPGRPRVASFSTLSVLPLSSAPEFGGFENVSLNLNLVVRSVVTLFSGQECLSTQADAGMSGNRTGTYAVERNSEGQARPERRSLTSNLWVVAVIGRTPSGAKGPGRGWDAFGNASRRSDSFDSLKMNLFRSPSEANP</sequence>
<name>A0A6A5KLG2_9PLEO</name>
<protein>
    <submittedName>
        <fullName evidence="2">Uncharacterized protein</fullName>
    </submittedName>
</protein>